<dbReference type="STRING" id="84531.LA76x_1910"/>
<keyword evidence="3" id="KW-1185">Reference proteome</keyword>
<sequence>MAATVQRLRIGRAVVACDIDGALRQAEIAELFIDERPLAQWLGLSRDLSNSDTDLDPALPPALAERGRAAFLGLQPAHNQLGSGRLVLYRCHCGSDYCGVISCVLEFDGDHVVWRQVTLEDDDGPMSGPDSGENVQEENAASSSLSPAPLRFVFDRTQYRLELERHFQERHSQERPLPP</sequence>
<dbReference type="KEGG" id="lab:LA76x_1910"/>
<gene>
    <name evidence="2" type="ORF">LA76x_1910</name>
</gene>
<reference evidence="2 3" key="1">
    <citation type="journal article" date="2015" name="BMC Genomics">
        <title>Comparative genomics and metabolic profiling of the genus Lysobacter.</title>
        <authorList>
            <person name="de Bruijn I."/>
            <person name="Cheng X."/>
            <person name="de Jager V."/>
            <person name="Exposito R.G."/>
            <person name="Watrous J."/>
            <person name="Patel N."/>
            <person name="Postma J."/>
            <person name="Dorrestein P.C."/>
            <person name="Kobayashi D."/>
            <person name="Raaijmakers J.M."/>
        </authorList>
    </citation>
    <scope>NUCLEOTIDE SEQUENCE [LARGE SCALE GENOMIC DNA]</scope>
    <source>
        <strain evidence="2 3">76</strain>
    </source>
</reference>
<dbReference type="PATRIC" id="fig|84531.8.peg.1930"/>
<name>A0A0S2F954_LYSAN</name>
<dbReference type="RefSeq" id="WP_057917474.1">
    <property type="nucleotide sequence ID" value="NZ_CP011129.1"/>
</dbReference>
<evidence type="ECO:0000313" key="3">
    <source>
        <dbReference type="Proteomes" id="UP000060787"/>
    </source>
</evidence>
<proteinExistence type="predicted"/>
<dbReference type="Proteomes" id="UP000060787">
    <property type="component" value="Chromosome"/>
</dbReference>
<dbReference type="EMBL" id="CP011129">
    <property type="protein sequence ID" value="ALN80054.1"/>
    <property type="molecule type" value="Genomic_DNA"/>
</dbReference>
<protein>
    <submittedName>
        <fullName evidence="2">Uncharacterized protein</fullName>
    </submittedName>
</protein>
<evidence type="ECO:0000256" key="1">
    <source>
        <dbReference type="SAM" id="MobiDB-lite"/>
    </source>
</evidence>
<accession>A0A0S2F954</accession>
<organism evidence="2 3">
    <name type="scientific">Lysobacter antibioticus</name>
    <dbReference type="NCBI Taxonomy" id="84531"/>
    <lineage>
        <taxon>Bacteria</taxon>
        <taxon>Pseudomonadati</taxon>
        <taxon>Pseudomonadota</taxon>
        <taxon>Gammaproteobacteria</taxon>
        <taxon>Lysobacterales</taxon>
        <taxon>Lysobacteraceae</taxon>
        <taxon>Lysobacter</taxon>
    </lineage>
</organism>
<dbReference type="AlphaFoldDB" id="A0A0S2F954"/>
<evidence type="ECO:0000313" key="2">
    <source>
        <dbReference type="EMBL" id="ALN80054.1"/>
    </source>
</evidence>
<feature type="region of interest" description="Disordered" evidence="1">
    <location>
        <begin position="120"/>
        <end position="145"/>
    </location>
</feature>